<dbReference type="InterPro" id="IPR027417">
    <property type="entry name" value="P-loop_NTPase"/>
</dbReference>
<dbReference type="InterPro" id="IPR030394">
    <property type="entry name" value="G_HFLX_dom"/>
</dbReference>
<comment type="subunit">
    <text evidence="5">Monomer. Associates with the 50S ribosomal subunit.</text>
</comment>
<dbReference type="InterPro" id="IPR016496">
    <property type="entry name" value="GTPase_HflX"/>
</dbReference>
<keyword evidence="9" id="KW-1185">Reference proteome</keyword>
<reference evidence="9" key="1">
    <citation type="journal article" date="2019" name="Int. J. Syst. Evol. Microbiol.">
        <title>The Global Catalogue of Microorganisms (GCM) 10K type strain sequencing project: providing services to taxonomists for standard genome sequencing and annotation.</title>
        <authorList>
            <consortium name="The Broad Institute Genomics Platform"/>
            <consortium name="The Broad Institute Genome Sequencing Center for Infectious Disease"/>
            <person name="Wu L."/>
            <person name="Ma J."/>
        </authorList>
    </citation>
    <scope>NUCLEOTIDE SEQUENCE [LARGE SCALE GENOMIC DNA]</scope>
    <source>
        <strain evidence="9">CCM 7950</strain>
    </source>
</reference>
<dbReference type="PANTHER" id="PTHR10229:SF0">
    <property type="entry name" value="GTP-BINDING PROTEIN 6-RELATED"/>
    <property type="match status" value="1"/>
</dbReference>
<dbReference type="SUPFAM" id="SSF52540">
    <property type="entry name" value="P-loop containing nucleoside triphosphate hydrolases"/>
    <property type="match status" value="1"/>
</dbReference>
<dbReference type="PROSITE" id="PS51705">
    <property type="entry name" value="G_HFLX"/>
    <property type="match status" value="1"/>
</dbReference>
<evidence type="ECO:0000256" key="5">
    <source>
        <dbReference type="HAMAP-Rule" id="MF_00900"/>
    </source>
</evidence>
<dbReference type="HAMAP" id="MF_00900">
    <property type="entry name" value="GTPase_HflX"/>
    <property type="match status" value="1"/>
</dbReference>
<dbReference type="Gene3D" id="3.40.50.11060">
    <property type="entry name" value="GTPase HflX, N-terminal domain"/>
    <property type="match status" value="1"/>
</dbReference>
<comment type="function">
    <text evidence="5">GTPase that associates with the 50S ribosomal subunit and may have a role during protein synthesis or ribosome biogenesis.</text>
</comment>
<evidence type="ECO:0000313" key="8">
    <source>
        <dbReference type="EMBL" id="MFD1806535.1"/>
    </source>
</evidence>
<dbReference type="NCBIfam" id="NF008280">
    <property type="entry name" value="PRK11058.1"/>
    <property type="match status" value="1"/>
</dbReference>
<evidence type="ECO:0000256" key="2">
    <source>
        <dbReference type="ARBA" id="ARBA00022741"/>
    </source>
</evidence>
<dbReference type="InterPro" id="IPR042108">
    <property type="entry name" value="GTPase_HflX_N_sf"/>
</dbReference>
<dbReference type="PRINTS" id="PR00326">
    <property type="entry name" value="GTP1OBG"/>
</dbReference>
<dbReference type="SUPFAM" id="SSF54980">
    <property type="entry name" value="EF-G C-terminal domain-like"/>
    <property type="match status" value="1"/>
</dbReference>
<evidence type="ECO:0000256" key="6">
    <source>
        <dbReference type="SAM" id="Coils"/>
    </source>
</evidence>
<accession>A0ABW4NWH0</accession>
<dbReference type="InterPro" id="IPR032305">
    <property type="entry name" value="GTP-bd_M"/>
</dbReference>
<dbReference type="RefSeq" id="WP_379098826.1">
    <property type="nucleotide sequence ID" value="NZ_JAUNLA010000002.1"/>
</dbReference>
<gene>
    <name evidence="5 8" type="primary">hflX</name>
    <name evidence="8" type="ORF">ACFSAV_09205</name>
</gene>
<dbReference type="Proteomes" id="UP001597420">
    <property type="component" value="Unassembled WGS sequence"/>
</dbReference>
<comment type="subcellular location">
    <subcellularLocation>
        <location evidence="5">Cytoplasm</location>
    </subcellularLocation>
    <text evidence="5">May associate with membranes.</text>
</comment>
<dbReference type="PIRSF" id="PIRSF006809">
    <property type="entry name" value="GTP-binding_hflX_prd"/>
    <property type="match status" value="1"/>
</dbReference>
<sequence length="459" mass="51720">MLNKSISSAVDFNPKSTALSYPKTPSEQLLSNEHTIADQAIIVHCFLSQQHNDDELTEFRLLAQSANVEILSIITTTRATPQAKYFVGQGKAEEIADAAREYNADVVLVNHSLTPAQTRNLETLCQCRVVDRTGLILDIFAQRARSHEGKLQVELAQLKHLSTRLVRRKTGLDQQKGAVGLRGPGETQLETDRRLIKVRMAQLQNRLAKVEKQRNQNRQTRQKADIPTISLVGYTNAGKSTLFNLMTQANVYAADQLFATLDPTLRRLQIQDVGTTILADTVGFIRHLPHDLISAFKSTLQETTEASLLLHVTDCADPRKLENIEAVEAVLKEINAHNIPTLFVYNKIDQVEEIQPHIEYDHENRPSAVYISANSGQGLDLLFNAIRERLKSDILTLSLTLPLYSGKIRHHLYQLNCIQEEKMSEQGEFLLQVQISKVEWLKLVKQFTELETFVNSTAL</sequence>
<dbReference type="InterPro" id="IPR025121">
    <property type="entry name" value="GTPase_HflX_N"/>
</dbReference>
<dbReference type="Pfam" id="PF13167">
    <property type="entry name" value="GTP-bdg_N"/>
    <property type="match status" value="1"/>
</dbReference>
<comment type="similarity">
    <text evidence="5">Belongs to the TRAFAC class OBG-HflX-like GTPase superfamily. HflX GTPase family.</text>
</comment>
<dbReference type="Gene3D" id="6.10.250.2860">
    <property type="match status" value="1"/>
</dbReference>
<evidence type="ECO:0000259" key="7">
    <source>
        <dbReference type="PROSITE" id="PS51705"/>
    </source>
</evidence>
<keyword evidence="5" id="KW-0963">Cytoplasm</keyword>
<dbReference type="Pfam" id="PF16360">
    <property type="entry name" value="GTP-bdg_M"/>
    <property type="match status" value="1"/>
</dbReference>
<dbReference type="InterPro" id="IPR035647">
    <property type="entry name" value="EFG_III/V"/>
</dbReference>
<feature type="domain" description="Hflx-type G" evidence="7">
    <location>
        <begin position="227"/>
        <end position="394"/>
    </location>
</feature>
<evidence type="ECO:0000256" key="3">
    <source>
        <dbReference type="ARBA" id="ARBA00022842"/>
    </source>
</evidence>
<feature type="coiled-coil region" evidence="6">
    <location>
        <begin position="193"/>
        <end position="223"/>
    </location>
</feature>
<dbReference type="PANTHER" id="PTHR10229">
    <property type="entry name" value="GTP-BINDING PROTEIN HFLX"/>
    <property type="match status" value="1"/>
</dbReference>
<keyword evidence="1" id="KW-0479">Metal-binding</keyword>
<protein>
    <recommendedName>
        <fullName evidence="5">GTPase HflX</fullName>
    </recommendedName>
    <alternativeName>
        <fullName evidence="5">GTP-binding protein HflX</fullName>
    </alternativeName>
</protein>
<dbReference type="Gene3D" id="3.40.50.300">
    <property type="entry name" value="P-loop containing nucleotide triphosphate hydrolases"/>
    <property type="match status" value="1"/>
</dbReference>
<keyword evidence="6" id="KW-0175">Coiled coil</keyword>
<evidence type="ECO:0000256" key="4">
    <source>
        <dbReference type="ARBA" id="ARBA00023134"/>
    </source>
</evidence>
<organism evidence="8 9">
    <name type="scientific">Pasteurella oralis</name>
    <dbReference type="NCBI Taxonomy" id="1071947"/>
    <lineage>
        <taxon>Bacteria</taxon>
        <taxon>Pseudomonadati</taxon>
        <taxon>Pseudomonadota</taxon>
        <taxon>Gammaproteobacteria</taxon>
        <taxon>Pasteurellales</taxon>
        <taxon>Pasteurellaceae</taxon>
        <taxon>Pasteurella</taxon>
    </lineage>
</organism>
<keyword evidence="8" id="KW-0378">Hydrolase</keyword>
<keyword evidence="2 5" id="KW-0547">Nucleotide-binding</keyword>
<evidence type="ECO:0000256" key="1">
    <source>
        <dbReference type="ARBA" id="ARBA00022723"/>
    </source>
</evidence>
<dbReference type="CDD" id="cd01878">
    <property type="entry name" value="HflX"/>
    <property type="match status" value="1"/>
</dbReference>
<dbReference type="GO" id="GO:0016787">
    <property type="term" value="F:hydrolase activity"/>
    <property type="evidence" value="ECO:0007669"/>
    <property type="project" value="UniProtKB-KW"/>
</dbReference>
<dbReference type="InterPro" id="IPR006073">
    <property type="entry name" value="GTP-bd"/>
</dbReference>
<proteinExistence type="inferred from homology"/>
<dbReference type="Pfam" id="PF01926">
    <property type="entry name" value="MMR_HSR1"/>
    <property type="match status" value="1"/>
</dbReference>
<name>A0ABW4NWH0_9PAST</name>
<keyword evidence="4 5" id="KW-0342">GTP-binding</keyword>
<keyword evidence="3" id="KW-0460">Magnesium</keyword>
<comment type="caution">
    <text evidence="8">The sequence shown here is derived from an EMBL/GenBank/DDBJ whole genome shotgun (WGS) entry which is preliminary data.</text>
</comment>
<evidence type="ECO:0000313" key="9">
    <source>
        <dbReference type="Proteomes" id="UP001597420"/>
    </source>
</evidence>
<dbReference type="NCBIfam" id="TIGR03156">
    <property type="entry name" value="GTP_HflX"/>
    <property type="match status" value="1"/>
</dbReference>
<dbReference type="EMBL" id="JBHUFP010000015">
    <property type="protein sequence ID" value="MFD1806535.1"/>
    <property type="molecule type" value="Genomic_DNA"/>
</dbReference>